<evidence type="ECO:0000256" key="12">
    <source>
        <dbReference type="ARBA" id="ARBA00025705"/>
    </source>
</evidence>
<comment type="catalytic activity">
    <reaction evidence="14">
        <text>siroheme + 2 H(+) = sirohydrochlorin + Fe(2+)</text>
        <dbReference type="Rhea" id="RHEA:24360"/>
        <dbReference type="ChEBI" id="CHEBI:15378"/>
        <dbReference type="ChEBI" id="CHEBI:29033"/>
        <dbReference type="ChEBI" id="CHEBI:58351"/>
        <dbReference type="ChEBI" id="CHEBI:60052"/>
        <dbReference type="EC" id="4.99.1.4"/>
    </reaction>
</comment>
<feature type="region of interest" description="Uroporphyrinogen-III C-methyltransferase" evidence="14">
    <location>
        <begin position="216"/>
        <end position="460"/>
    </location>
</feature>
<keyword evidence="6 14" id="KW-0949">S-adenosyl-L-methionine</keyword>
<feature type="binding site" evidence="14">
    <location>
        <position position="306"/>
    </location>
    <ligand>
        <name>S-adenosyl-L-methionine</name>
        <dbReference type="ChEBI" id="CHEBI:59789"/>
    </ligand>
</feature>
<dbReference type="InterPro" id="IPR006366">
    <property type="entry name" value="CobA/CysG_C"/>
</dbReference>
<name>A0ABZ0I685_9GAMM</name>
<dbReference type="InterPro" id="IPR012409">
    <property type="entry name" value="Sirohaem_synth"/>
</dbReference>
<keyword evidence="5 14" id="KW-0808">Transferase</keyword>
<proteinExistence type="inferred from homology"/>
<gene>
    <name evidence="14 19" type="primary">cysG</name>
    <name evidence="19" type="ORF">R0135_02685</name>
</gene>
<dbReference type="EC" id="4.99.1.4" evidence="14"/>
<comment type="pathway">
    <text evidence="1 14">Porphyrin-containing compound metabolism; siroheme biosynthesis; sirohydrochlorin from precorrin-2: step 1/1.</text>
</comment>
<accession>A0ABZ0I685</accession>
<comment type="pathway">
    <text evidence="14">Porphyrin-containing compound metabolism; siroheme biosynthesis; siroheme from sirohydrochlorin: step 1/1.</text>
</comment>
<keyword evidence="14" id="KW-0597">Phosphoprotein</keyword>
<organism evidence="19 20">
    <name type="scientific">Congregibacter variabilis</name>
    <dbReference type="NCBI Taxonomy" id="3081200"/>
    <lineage>
        <taxon>Bacteria</taxon>
        <taxon>Pseudomonadati</taxon>
        <taxon>Pseudomonadota</taxon>
        <taxon>Gammaproteobacteria</taxon>
        <taxon>Cellvibrionales</taxon>
        <taxon>Halieaceae</taxon>
        <taxon>Congregibacter</taxon>
    </lineage>
</organism>
<feature type="binding site" evidence="14">
    <location>
        <begin position="43"/>
        <end position="44"/>
    </location>
    <ligand>
        <name>NAD(+)</name>
        <dbReference type="ChEBI" id="CHEBI:57540"/>
    </ligand>
</feature>
<dbReference type="InterPro" id="IPR003043">
    <property type="entry name" value="Uropor_MeTrfase_CS"/>
</dbReference>
<comment type="similarity">
    <text evidence="14">In the C-terminal section; belongs to the precorrin methyltransferase family.</text>
</comment>
<dbReference type="SUPFAM" id="SSF51735">
    <property type="entry name" value="NAD(P)-binding Rossmann-fold domains"/>
    <property type="match status" value="1"/>
</dbReference>
<dbReference type="InterPro" id="IPR019478">
    <property type="entry name" value="Sirohaem_synthase_dimer_dom"/>
</dbReference>
<dbReference type="PROSITE" id="PS00840">
    <property type="entry name" value="SUMT_2"/>
    <property type="match status" value="1"/>
</dbReference>
<evidence type="ECO:0000259" key="17">
    <source>
        <dbReference type="Pfam" id="PF10414"/>
    </source>
</evidence>
<feature type="binding site" evidence="14">
    <location>
        <begin position="331"/>
        <end position="332"/>
    </location>
    <ligand>
        <name>S-adenosyl-L-methionine</name>
        <dbReference type="ChEBI" id="CHEBI:59789"/>
    </ligand>
</feature>
<evidence type="ECO:0000256" key="14">
    <source>
        <dbReference type="HAMAP-Rule" id="MF_01646"/>
    </source>
</evidence>
<keyword evidence="7 14" id="KW-0560">Oxidoreductase</keyword>
<dbReference type="SUPFAM" id="SSF75615">
    <property type="entry name" value="Siroheme synthase middle domains-like"/>
    <property type="match status" value="1"/>
</dbReference>
<dbReference type="InterPro" id="IPR028281">
    <property type="entry name" value="Sirohaem_synthase_central"/>
</dbReference>
<comment type="similarity">
    <text evidence="14">In the N-terminal section; belongs to the precorrin-2 dehydrogenase / sirohydrochlorin ferrochelatase family.</text>
</comment>
<dbReference type="GO" id="GO:0043115">
    <property type="term" value="F:precorrin-2 dehydrogenase activity"/>
    <property type="evidence" value="ECO:0007669"/>
    <property type="project" value="UniProtKB-EC"/>
</dbReference>
<keyword evidence="11 14" id="KW-0511">Multifunctional enzyme</keyword>
<protein>
    <recommendedName>
        <fullName evidence="14">Siroheme synthase</fullName>
    </recommendedName>
    <domain>
        <recommendedName>
            <fullName evidence="14">Uroporphyrinogen-III C-methyltransferase</fullName>
            <shortName evidence="14">Urogen III methylase</shortName>
            <ecNumber evidence="14">2.1.1.107</ecNumber>
        </recommendedName>
        <alternativeName>
            <fullName evidence="14">SUMT</fullName>
        </alternativeName>
        <alternativeName>
            <fullName evidence="14">Uroporphyrinogen III methylase</fullName>
            <shortName evidence="14">UROM</shortName>
        </alternativeName>
    </domain>
    <domain>
        <recommendedName>
            <fullName evidence="14">Precorrin-2 dehydrogenase</fullName>
            <ecNumber evidence="14">1.3.1.76</ecNumber>
        </recommendedName>
    </domain>
    <domain>
        <recommendedName>
            <fullName evidence="14">Sirohydrochlorin ferrochelatase</fullName>
            <ecNumber evidence="14">4.99.1.4</ecNumber>
        </recommendedName>
    </domain>
</protein>
<dbReference type="PANTHER" id="PTHR45790">
    <property type="entry name" value="SIROHEME SYNTHASE-RELATED"/>
    <property type="match status" value="1"/>
</dbReference>
<comment type="pathway">
    <text evidence="14">Cofactor biosynthesis; adenosylcobalamin biosynthesis; sirohydrochlorin from precorrin-2: step 1/1.</text>
</comment>
<dbReference type="InterPro" id="IPR000878">
    <property type="entry name" value="4pyrrol_Mease"/>
</dbReference>
<feature type="active site" description="Proton acceptor" evidence="14">
    <location>
        <position position="248"/>
    </location>
</feature>
<dbReference type="InterPro" id="IPR035996">
    <property type="entry name" value="4pyrrol_Methylase_sf"/>
</dbReference>
<comment type="pathway">
    <text evidence="14">Cofactor biosynthesis; adenosylcobalamin biosynthesis; precorrin-2 from uroporphyrinogen III: step 1/1.</text>
</comment>
<keyword evidence="9 14" id="KW-0456">Lyase</keyword>
<dbReference type="Gene3D" id="3.30.160.110">
    <property type="entry name" value="Siroheme synthase, domain 2"/>
    <property type="match status" value="1"/>
</dbReference>
<feature type="binding site" evidence="14">
    <location>
        <position position="383"/>
    </location>
    <ligand>
        <name>S-adenosyl-L-methionine</name>
        <dbReference type="ChEBI" id="CHEBI:59789"/>
    </ligand>
</feature>
<comment type="catalytic activity">
    <reaction evidence="13 14">
        <text>precorrin-2 + NAD(+) = sirohydrochlorin + NADH + 2 H(+)</text>
        <dbReference type="Rhea" id="RHEA:15613"/>
        <dbReference type="ChEBI" id="CHEBI:15378"/>
        <dbReference type="ChEBI" id="CHEBI:57540"/>
        <dbReference type="ChEBI" id="CHEBI:57945"/>
        <dbReference type="ChEBI" id="CHEBI:58351"/>
        <dbReference type="ChEBI" id="CHEBI:58827"/>
        <dbReference type="EC" id="1.3.1.76"/>
    </reaction>
</comment>
<evidence type="ECO:0000259" key="18">
    <source>
        <dbReference type="Pfam" id="PF14824"/>
    </source>
</evidence>
<dbReference type="Gene3D" id="3.30.950.10">
    <property type="entry name" value="Methyltransferase, Cobalt-precorrin-4 Transmethylase, Domain 2"/>
    <property type="match status" value="1"/>
</dbReference>
<evidence type="ECO:0000256" key="3">
    <source>
        <dbReference type="ARBA" id="ARBA00022573"/>
    </source>
</evidence>
<keyword evidence="3 14" id="KW-0169">Cobalamin biosynthesis</keyword>
<dbReference type="RefSeq" id="WP_407348723.1">
    <property type="nucleotide sequence ID" value="NZ_CP136864.1"/>
</dbReference>
<evidence type="ECO:0000256" key="8">
    <source>
        <dbReference type="ARBA" id="ARBA00023027"/>
    </source>
</evidence>
<evidence type="ECO:0000256" key="4">
    <source>
        <dbReference type="ARBA" id="ARBA00022603"/>
    </source>
</evidence>
<dbReference type="NCBIfam" id="NF007922">
    <property type="entry name" value="PRK10637.1"/>
    <property type="match status" value="1"/>
</dbReference>
<dbReference type="Pfam" id="PF10414">
    <property type="entry name" value="CysG_dimeriser"/>
    <property type="match status" value="1"/>
</dbReference>
<dbReference type="NCBIfam" id="NF004790">
    <property type="entry name" value="PRK06136.1"/>
    <property type="match status" value="1"/>
</dbReference>
<keyword evidence="8 14" id="KW-0520">NAD</keyword>
<feature type="binding site" evidence="14">
    <location>
        <position position="225"/>
    </location>
    <ligand>
        <name>S-adenosyl-L-methionine</name>
        <dbReference type="ChEBI" id="CHEBI:59789"/>
    </ligand>
</feature>
<dbReference type="Gene3D" id="3.40.50.720">
    <property type="entry name" value="NAD(P)-binding Rossmann-like Domain"/>
    <property type="match status" value="1"/>
</dbReference>
<keyword evidence="4 14" id="KW-0489">Methyltransferase</keyword>
<evidence type="ECO:0000256" key="6">
    <source>
        <dbReference type="ARBA" id="ARBA00022691"/>
    </source>
</evidence>
<sequence length="460" mass="50060">MDFLPINLRLRDQPVVLIGAGVVAARKARFLLGAGAQLTVVAPEQDSQFRALAETHELVWHAREYAPGDLGGAIMVIAATPDREVNAAVYAEAKSRGIPVNVVDSPNLCSFIFPAIVDRSPLTVAISSSGASPVLARSVRSRIEAMLPAATADIARFARLHRDRIRAAGDTEDERRHIWEQVIDGPVAQLILSNRWQAAEQALAELLESHRTSPVGEVYLIGAGPGDPELMTFKALRLLQRADIVLHDRLVNPDIVAMARRDADKLYVGKQRSDHSVPQDRINELLVELAQQGNRVARLKGGDPFVFGRGGEEIELLAQEKIPFQVVPGITAGNAAACYAGIPLTHRDYAQSVRFVTGHTKDGKLQHRWEEFLSETETLVFYMGLVGLPIICRELIAHGRPGDTAVALIERATLPSQRLLTGTLGTIESLVESASPQAPTLIIVGKVVDLADRLRWYGSG</sequence>
<dbReference type="GO" id="GO:0004851">
    <property type="term" value="F:uroporphyrin-III C-methyltransferase activity"/>
    <property type="evidence" value="ECO:0007669"/>
    <property type="project" value="UniProtKB-EC"/>
</dbReference>
<evidence type="ECO:0000256" key="2">
    <source>
        <dbReference type="ARBA" id="ARBA00005879"/>
    </source>
</evidence>
<dbReference type="PIRSF" id="PIRSF036426">
    <property type="entry name" value="Sirohaem_synth"/>
    <property type="match status" value="1"/>
</dbReference>
<dbReference type="EC" id="1.3.1.76" evidence="14"/>
<evidence type="ECO:0000313" key="20">
    <source>
        <dbReference type="Proteomes" id="UP001626537"/>
    </source>
</evidence>
<dbReference type="GO" id="GO:0051266">
    <property type="term" value="F:sirohydrochlorin ferrochelatase activity"/>
    <property type="evidence" value="ECO:0007669"/>
    <property type="project" value="UniProtKB-EC"/>
</dbReference>
<comment type="catalytic activity">
    <reaction evidence="14">
        <text>uroporphyrinogen III + 2 S-adenosyl-L-methionine = precorrin-2 + 2 S-adenosyl-L-homocysteine + H(+)</text>
        <dbReference type="Rhea" id="RHEA:32459"/>
        <dbReference type="ChEBI" id="CHEBI:15378"/>
        <dbReference type="ChEBI" id="CHEBI:57308"/>
        <dbReference type="ChEBI" id="CHEBI:57856"/>
        <dbReference type="ChEBI" id="CHEBI:58827"/>
        <dbReference type="ChEBI" id="CHEBI:59789"/>
        <dbReference type="EC" id="2.1.1.107"/>
    </reaction>
</comment>
<comment type="function">
    <text evidence="14">Multifunctional enzyme that catalyzes the SAM-dependent methylations of uroporphyrinogen III at position C-2 and C-7 to form precorrin-2 via precorrin-1. Then it catalyzes the NAD-dependent ring dehydrogenation of precorrin-2 to yield sirohydrochlorin. Finally, it catalyzes the ferrochelation of sirohydrochlorin to yield siroheme.</text>
</comment>
<dbReference type="HAMAP" id="MF_01646">
    <property type="entry name" value="Siroheme_synth"/>
    <property type="match status" value="1"/>
</dbReference>
<reference evidence="19 20" key="1">
    <citation type="submission" date="2023-10" db="EMBL/GenBank/DDBJ databases">
        <title>Two novel species belonging to the OM43/NOR5 clade.</title>
        <authorList>
            <person name="Park M."/>
        </authorList>
    </citation>
    <scope>NUCLEOTIDE SEQUENCE [LARGE SCALE GENOMIC DNA]</scope>
    <source>
        <strain evidence="19 20">IMCC43200</strain>
    </source>
</reference>
<dbReference type="NCBIfam" id="TIGR01469">
    <property type="entry name" value="cobA_cysG_Cterm"/>
    <property type="match status" value="1"/>
</dbReference>
<dbReference type="InterPro" id="IPR014776">
    <property type="entry name" value="4pyrrole_Mease_sub2"/>
</dbReference>
<evidence type="ECO:0000256" key="7">
    <source>
        <dbReference type="ARBA" id="ARBA00023002"/>
    </source>
</evidence>
<evidence type="ECO:0000256" key="1">
    <source>
        <dbReference type="ARBA" id="ARBA00005010"/>
    </source>
</evidence>
<feature type="region of interest" description="Precorrin-2 dehydrogenase / sirohydrochlorin ferrochelatase" evidence="14">
    <location>
        <begin position="1"/>
        <end position="203"/>
    </location>
</feature>
<dbReference type="InterPro" id="IPR050161">
    <property type="entry name" value="Siro_Cobalamin_biosynth"/>
</dbReference>
<feature type="binding site" evidence="14">
    <location>
        <position position="412"/>
    </location>
    <ligand>
        <name>S-adenosyl-L-methionine</name>
        <dbReference type="ChEBI" id="CHEBI:59789"/>
    </ligand>
</feature>
<dbReference type="InterPro" id="IPR006367">
    <property type="entry name" value="Sirohaem_synthase_N"/>
</dbReference>
<feature type="domain" description="Sirohaem synthase dimerisation" evidence="17">
    <location>
        <begin position="153"/>
        <end position="207"/>
    </location>
</feature>
<dbReference type="InterPro" id="IPR036291">
    <property type="entry name" value="NAD(P)-bd_dom_sf"/>
</dbReference>
<dbReference type="CDD" id="cd11642">
    <property type="entry name" value="SUMT"/>
    <property type="match status" value="1"/>
</dbReference>
<evidence type="ECO:0000256" key="15">
    <source>
        <dbReference type="RuleBase" id="RU003960"/>
    </source>
</evidence>
<dbReference type="PANTHER" id="PTHR45790:SF1">
    <property type="entry name" value="SIROHEME SYNTHASE"/>
    <property type="match status" value="1"/>
</dbReference>
<dbReference type="InterPro" id="IPR037115">
    <property type="entry name" value="Sirohaem_synt_dimer_dom_sf"/>
</dbReference>
<feature type="binding site" evidence="14">
    <location>
        <begin position="301"/>
        <end position="303"/>
    </location>
    <ligand>
        <name>S-adenosyl-L-methionine</name>
        <dbReference type="ChEBI" id="CHEBI:59789"/>
    </ligand>
</feature>
<evidence type="ECO:0000256" key="5">
    <source>
        <dbReference type="ARBA" id="ARBA00022679"/>
    </source>
</evidence>
<dbReference type="EC" id="2.1.1.107" evidence="14"/>
<dbReference type="Proteomes" id="UP001626537">
    <property type="component" value="Chromosome"/>
</dbReference>
<evidence type="ECO:0000313" key="19">
    <source>
        <dbReference type="EMBL" id="WOJ94084.1"/>
    </source>
</evidence>
<evidence type="ECO:0000256" key="10">
    <source>
        <dbReference type="ARBA" id="ARBA00023244"/>
    </source>
</evidence>
<dbReference type="Pfam" id="PF14824">
    <property type="entry name" value="Sirohm_synth_M"/>
    <property type="match status" value="1"/>
</dbReference>
<evidence type="ECO:0000259" key="16">
    <source>
        <dbReference type="Pfam" id="PF00590"/>
    </source>
</evidence>
<dbReference type="SUPFAM" id="SSF53790">
    <property type="entry name" value="Tetrapyrrole methylase"/>
    <property type="match status" value="1"/>
</dbReference>
<dbReference type="InterPro" id="IPR014777">
    <property type="entry name" value="4pyrrole_Mease_sub1"/>
</dbReference>
<dbReference type="Gene3D" id="3.40.1010.10">
    <property type="entry name" value="Cobalt-precorrin-4 Transmethylase, Domain 1"/>
    <property type="match status" value="1"/>
</dbReference>
<evidence type="ECO:0000256" key="9">
    <source>
        <dbReference type="ARBA" id="ARBA00023239"/>
    </source>
</evidence>
<dbReference type="NCBIfam" id="TIGR01470">
    <property type="entry name" value="cysG_Nterm"/>
    <property type="match status" value="1"/>
</dbReference>
<keyword evidence="10 14" id="KW-0627">Porphyrin biosynthesis</keyword>
<feature type="domain" description="Siroheme synthase central" evidence="18">
    <location>
        <begin position="119"/>
        <end position="146"/>
    </location>
</feature>
<comment type="similarity">
    <text evidence="2 15">Belongs to the precorrin methyltransferase family.</text>
</comment>
<evidence type="ECO:0000256" key="13">
    <source>
        <dbReference type="ARBA" id="ARBA00047561"/>
    </source>
</evidence>
<dbReference type="Pfam" id="PF00590">
    <property type="entry name" value="TP_methylase"/>
    <property type="match status" value="1"/>
</dbReference>
<feature type="active site" description="Proton donor" evidence="14">
    <location>
        <position position="270"/>
    </location>
</feature>
<evidence type="ECO:0000256" key="11">
    <source>
        <dbReference type="ARBA" id="ARBA00023268"/>
    </source>
</evidence>
<comment type="pathway">
    <text evidence="12 14">Porphyrin-containing compound metabolism; siroheme biosynthesis; precorrin-2 from uroporphyrinogen III: step 1/1.</text>
</comment>
<feature type="binding site" evidence="14">
    <location>
        <begin position="22"/>
        <end position="23"/>
    </location>
    <ligand>
        <name>NAD(+)</name>
        <dbReference type="ChEBI" id="CHEBI:57540"/>
    </ligand>
</feature>
<feature type="modified residue" description="Phosphoserine" evidence="14">
    <location>
        <position position="128"/>
    </location>
</feature>
<feature type="domain" description="Tetrapyrrole methylase" evidence="16">
    <location>
        <begin position="218"/>
        <end position="427"/>
    </location>
</feature>
<dbReference type="Pfam" id="PF13241">
    <property type="entry name" value="NAD_binding_7"/>
    <property type="match status" value="1"/>
</dbReference>
<dbReference type="Gene3D" id="1.10.8.210">
    <property type="entry name" value="Sirohaem synthase, dimerisation domain"/>
    <property type="match status" value="1"/>
</dbReference>
<dbReference type="EMBL" id="CP136864">
    <property type="protein sequence ID" value="WOJ94084.1"/>
    <property type="molecule type" value="Genomic_DNA"/>
</dbReference>
<keyword evidence="20" id="KW-1185">Reference proteome</keyword>
<dbReference type="GO" id="GO:0032259">
    <property type="term" value="P:methylation"/>
    <property type="evidence" value="ECO:0007669"/>
    <property type="project" value="UniProtKB-KW"/>
</dbReference>